<dbReference type="InterPro" id="IPR015421">
    <property type="entry name" value="PyrdxlP-dep_Trfase_major"/>
</dbReference>
<sequence length="418" mass="44731">MVNFSPTMTLFEQFERHINPGLAGLLRFTGLDRVESHAEGVYVWDTEGKRYLDFLGLYGTLSLGHRHPKVVAAVERQLGRMPMSVRVLVSEPTTRLAARLAELAPGPLSMVYFGNSGAEGVEAALKFARFYTGKPGFITTEGGYHGKTFGALSVTPREAYQAPARPLLPGVKVVPFGDAQAVAQAIDSDTAAVIVEPIQGEGGIRVPPEGYLRELRRMTQERGVLLIADEVQTGLGRTGKLWAVDWEGVEPDILVSAKALGGGVMPISATLARPEILTIYKDQPLIHSSTFGGNPLAAAAALAALEVIVEEGLPERALEMGACLVQGLLELQRAFPEFIQEVRGRGLMLGLEFTDADIGAVVVAELAARGVITAFGLNNPKVVRLEPPLIVERVHIEEALAALAGALEATRVAFEGVL</sequence>
<dbReference type="PANTHER" id="PTHR11986:SF79">
    <property type="entry name" value="ACETYLORNITHINE AMINOTRANSFERASE, MITOCHONDRIAL"/>
    <property type="match status" value="1"/>
</dbReference>
<dbReference type="FunFam" id="3.40.640.10:FF:000004">
    <property type="entry name" value="Acetylornithine aminotransferase"/>
    <property type="match status" value="1"/>
</dbReference>
<evidence type="ECO:0000313" key="8">
    <source>
        <dbReference type="Proteomes" id="UP000265800"/>
    </source>
</evidence>
<dbReference type="InterPro" id="IPR050103">
    <property type="entry name" value="Class-III_PLP-dep_AT"/>
</dbReference>
<comment type="cofactor">
    <cofactor evidence="1">
        <name>pyridoxal 5'-phosphate</name>
        <dbReference type="ChEBI" id="CHEBI:597326"/>
    </cofactor>
</comment>
<reference evidence="7 8" key="1">
    <citation type="submission" date="2018-08" db="EMBL/GenBank/DDBJ databases">
        <title>Meiothermus luteus KCTC 52599 genome sequencing project.</title>
        <authorList>
            <person name="Da Costa M.S."/>
            <person name="Albuquerque L."/>
            <person name="Raposo P."/>
            <person name="Froufe H.J.C."/>
            <person name="Barroso C.S."/>
            <person name="Egas C."/>
        </authorList>
    </citation>
    <scope>NUCLEOTIDE SEQUENCE [LARGE SCALE GENOMIC DNA]</scope>
    <source>
        <strain evidence="7 8">KCTC 52599</strain>
    </source>
</reference>
<evidence type="ECO:0000256" key="1">
    <source>
        <dbReference type="ARBA" id="ARBA00001933"/>
    </source>
</evidence>
<evidence type="ECO:0000256" key="3">
    <source>
        <dbReference type="ARBA" id="ARBA00022576"/>
    </source>
</evidence>
<keyword evidence="5 6" id="KW-0663">Pyridoxal phosphate</keyword>
<dbReference type="GO" id="GO:0033094">
    <property type="term" value="F:putrescine--2-oxoglutarate transaminase activity"/>
    <property type="evidence" value="ECO:0007669"/>
    <property type="project" value="UniProtKB-EC"/>
</dbReference>
<dbReference type="PIRSF" id="PIRSF000521">
    <property type="entry name" value="Transaminase_4ab_Lys_Orn"/>
    <property type="match status" value="1"/>
</dbReference>
<dbReference type="PROSITE" id="PS00600">
    <property type="entry name" value="AA_TRANSFER_CLASS_3"/>
    <property type="match status" value="1"/>
</dbReference>
<evidence type="ECO:0000313" key="7">
    <source>
        <dbReference type="EMBL" id="RIH83830.1"/>
    </source>
</evidence>
<dbReference type="InterPro" id="IPR015422">
    <property type="entry name" value="PyrdxlP-dep_Trfase_small"/>
</dbReference>
<dbReference type="InterPro" id="IPR005814">
    <property type="entry name" value="Aminotrans_3"/>
</dbReference>
<protein>
    <submittedName>
        <fullName evidence="7">Putrescine aminotransferase</fullName>
        <ecNumber evidence="7">2.6.1.82</ecNumber>
    </submittedName>
</protein>
<dbReference type="EMBL" id="QWKZ01000072">
    <property type="protein sequence ID" value="RIH83830.1"/>
    <property type="molecule type" value="Genomic_DNA"/>
</dbReference>
<organism evidence="7 8">
    <name type="scientific">Meiothermus luteus</name>
    <dbReference type="NCBI Taxonomy" id="2026184"/>
    <lineage>
        <taxon>Bacteria</taxon>
        <taxon>Thermotogati</taxon>
        <taxon>Deinococcota</taxon>
        <taxon>Deinococci</taxon>
        <taxon>Thermales</taxon>
        <taxon>Thermaceae</taxon>
        <taxon>Meiothermus</taxon>
    </lineage>
</organism>
<dbReference type="GO" id="GO:0030170">
    <property type="term" value="F:pyridoxal phosphate binding"/>
    <property type="evidence" value="ECO:0007669"/>
    <property type="project" value="InterPro"/>
</dbReference>
<dbReference type="GO" id="GO:0042802">
    <property type="term" value="F:identical protein binding"/>
    <property type="evidence" value="ECO:0007669"/>
    <property type="project" value="TreeGrafter"/>
</dbReference>
<dbReference type="Proteomes" id="UP000265800">
    <property type="component" value="Unassembled WGS sequence"/>
</dbReference>
<comment type="caution">
    <text evidence="7">The sequence shown here is derived from an EMBL/GenBank/DDBJ whole genome shotgun (WGS) entry which is preliminary data.</text>
</comment>
<keyword evidence="8" id="KW-1185">Reference proteome</keyword>
<evidence type="ECO:0000256" key="6">
    <source>
        <dbReference type="RuleBase" id="RU003560"/>
    </source>
</evidence>
<dbReference type="Gene3D" id="3.90.1150.10">
    <property type="entry name" value="Aspartate Aminotransferase, domain 1"/>
    <property type="match status" value="1"/>
</dbReference>
<comment type="similarity">
    <text evidence="6">Belongs to the class-III pyridoxal-phosphate-dependent aminotransferase family.</text>
</comment>
<dbReference type="InterPro" id="IPR049704">
    <property type="entry name" value="Aminotrans_3_PPA_site"/>
</dbReference>
<proteinExistence type="inferred from homology"/>
<keyword evidence="3 7" id="KW-0032">Aminotransferase</keyword>
<name>A0A399EKE8_9DEIN</name>
<dbReference type="AlphaFoldDB" id="A0A399EKE8"/>
<accession>A0A399EKE8</accession>
<dbReference type="Gene3D" id="3.40.640.10">
    <property type="entry name" value="Type I PLP-dependent aspartate aminotransferase-like (Major domain)"/>
    <property type="match status" value="1"/>
</dbReference>
<dbReference type="SUPFAM" id="SSF53383">
    <property type="entry name" value="PLP-dependent transferases"/>
    <property type="match status" value="1"/>
</dbReference>
<evidence type="ECO:0000256" key="2">
    <source>
        <dbReference type="ARBA" id="ARBA00022490"/>
    </source>
</evidence>
<dbReference type="InterPro" id="IPR015424">
    <property type="entry name" value="PyrdxlP-dep_Trfase"/>
</dbReference>
<evidence type="ECO:0000256" key="4">
    <source>
        <dbReference type="ARBA" id="ARBA00022679"/>
    </source>
</evidence>
<gene>
    <name evidence="7" type="primary">patA</name>
    <name evidence="7" type="ORF">Mlute_02072</name>
</gene>
<dbReference type="EC" id="2.6.1.82" evidence="7"/>
<keyword evidence="4 7" id="KW-0808">Transferase</keyword>
<dbReference type="PANTHER" id="PTHR11986">
    <property type="entry name" value="AMINOTRANSFERASE CLASS III"/>
    <property type="match status" value="1"/>
</dbReference>
<evidence type="ECO:0000256" key="5">
    <source>
        <dbReference type="ARBA" id="ARBA00022898"/>
    </source>
</evidence>
<dbReference type="Pfam" id="PF00202">
    <property type="entry name" value="Aminotran_3"/>
    <property type="match status" value="1"/>
</dbReference>
<keyword evidence="2" id="KW-0963">Cytoplasm</keyword>
<dbReference type="CDD" id="cd00610">
    <property type="entry name" value="OAT_like"/>
    <property type="match status" value="1"/>
</dbReference>